<dbReference type="HAMAP" id="MF_00983">
    <property type="entry name" value="PriA"/>
    <property type="match status" value="1"/>
</dbReference>
<keyword evidence="7 12" id="KW-0862">Zinc</keyword>
<dbReference type="Pfam" id="PF18074">
    <property type="entry name" value="PriA_C"/>
    <property type="match status" value="1"/>
</dbReference>
<dbReference type="GO" id="GO:0008270">
    <property type="term" value="F:zinc ion binding"/>
    <property type="evidence" value="ECO:0007669"/>
    <property type="project" value="UniProtKB-UniRule"/>
</dbReference>
<feature type="binding site" evidence="12">
    <location>
        <position position="472"/>
    </location>
    <ligand>
        <name>Zn(2+)</name>
        <dbReference type="ChEBI" id="CHEBI:29105"/>
        <label>2</label>
    </ligand>
</feature>
<comment type="function">
    <text evidence="12">Initiates the restart of stalled replication forks, which reloads the replicative helicase on sites other than the origin of replication. Recognizes and binds to abandoned replication forks and remodels them to uncover a helicase loading site. Promotes assembly of the primosome at these replication forks.</text>
</comment>
<dbReference type="RefSeq" id="WP_113743177.1">
    <property type="nucleotide sequence ID" value="NZ_UAPV01000001.1"/>
</dbReference>
<dbReference type="CDD" id="cd17929">
    <property type="entry name" value="DEXHc_priA"/>
    <property type="match status" value="1"/>
</dbReference>
<comment type="catalytic activity">
    <reaction evidence="11 12">
        <text>ATP + H2O = ADP + phosphate + H(+)</text>
        <dbReference type="Rhea" id="RHEA:13065"/>
        <dbReference type="ChEBI" id="CHEBI:15377"/>
        <dbReference type="ChEBI" id="CHEBI:15378"/>
        <dbReference type="ChEBI" id="CHEBI:30616"/>
        <dbReference type="ChEBI" id="CHEBI:43474"/>
        <dbReference type="ChEBI" id="CHEBI:456216"/>
        <dbReference type="EC" id="5.6.2.4"/>
    </reaction>
</comment>
<evidence type="ECO:0000256" key="8">
    <source>
        <dbReference type="ARBA" id="ARBA00022840"/>
    </source>
</evidence>
<evidence type="ECO:0000256" key="6">
    <source>
        <dbReference type="ARBA" id="ARBA00022806"/>
    </source>
</evidence>
<evidence type="ECO:0000256" key="3">
    <source>
        <dbReference type="ARBA" id="ARBA00022723"/>
    </source>
</evidence>
<dbReference type="Gene3D" id="3.40.50.300">
    <property type="entry name" value="P-loop containing nucleotide triphosphate hydrolases"/>
    <property type="match status" value="2"/>
</dbReference>
<feature type="binding site" evidence="12">
    <location>
        <position position="445"/>
    </location>
    <ligand>
        <name>Zn(2+)</name>
        <dbReference type="ChEBI" id="CHEBI:29105"/>
        <label>1</label>
    </ligand>
</feature>
<feature type="binding site" evidence="12">
    <location>
        <position position="442"/>
    </location>
    <ligand>
        <name>Zn(2+)</name>
        <dbReference type="ChEBI" id="CHEBI:29105"/>
        <label>1</label>
    </ligand>
</feature>
<dbReference type="FunFam" id="3.40.50.300:FF:000489">
    <property type="entry name" value="Primosome assembly protein PriA"/>
    <property type="match status" value="1"/>
</dbReference>
<comment type="subunit">
    <text evidence="12">Component of the replication restart primosome.</text>
</comment>
<feature type="domain" description="Helicase C-terminal" evidence="14">
    <location>
        <begin position="470"/>
        <end position="631"/>
    </location>
</feature>
<dbReference type="InterPro" id="IPR005259">
    <property type="entry name" value="PriA"/>
</dbReference>
<comment type="similarity">
    <text evidence="12">Belongs to the helicase family. PriA subfamily.</text>
</comment>
<dbReference type="GO" id="GO:0043138">
    <property type="term" value="F:3'-5' DNA helicase activity"/>
    <property type="evidence" value="ECO:0007669"/>
    <property type="project" value="UniProtKB-EC"/>
</dbReference>
<protein>
    <recommendedName>
        <fullName evidence="12">Replication restart protein PriA</fullName>
    </recommendedName>
    <alternativeName>
        <fullName evidence="12">ATP-dependent DNA helicase PriA</fullName>
        <ecNumber evidence="12">5.6.2.4</ecNumber>
    </alternativeName>
    <alternativeName>
        <fullName evidence="12">DNA 3'-5' helicase PriA</fullName>
    </alternativeName>
</protein>
<dbReference type="Pfam" id="PF17764">
    <property type="entry name" value="PriA_3primeBD"/>
    <property type="match status" value="1"/>
</dbReference>
<dbReference type="GO" id="GO:0003677">
    <property type="term" value="F:DNA binding"/>
    <property type="evidence" value="ECO:0007669"/>
    <property type="project" value="UniProtKB-UniRule"/>
</dbReference>
<dbReference type="InterPro" id="IPR027417">
    <property type="entry name" value="P-loop_NTPase"/>
</dbReference>
<dbReference type="GO" id="GO:0006269">
    <property type="term" value="P:DNA replication, synthesis of primer"/>
    <property type="evidence" value="ECO:0007669"/>
    <property type="project" value="UniProtKB-KW"/>
</dbReference>
<evidence type="ECO:0000256" key="7">
    <source>
        <dbReference type="ARBA" id="ARBA00022833"/>
    </source>
</evidence>
<name>A0A2X0V368_9GAMM</name>
<keyword evidence="10 12" id="KW-0413">Isomerase</keyword>
<dbReference type="InterPro" id="IPR014001">
    <property type="entry name" value="Helicase_ATP-bd"/>
</dbReference>
<evidence type="ECO:0000256" key="11">
    <source>
        <dbReference type="ARBA" id="ARBA00048988"/>
    </source>
</evidence>
<dbReference type="NCBIfam" id="TIGR00595">
    <property type="entry name" value="priA"/>
    <property type="match status" value="1"/>
</dbReference>
<dbReference type="GO" id="GO:0006270">
    <property type="term" value="P:DNA replication initiation"/>
    <property type="evidence" value="ECO:0007669"/>
    <property type="project" value="TreeGrafter"/>
</dbReference>
<evidence type="ECO:0000259" key="14">
    <source>
        <dbReference type="PROSITE" id="PS51194"/>
    </source>
</evidence>
<feature type="binding site" evidence="12">
    <location>
        <position position="454"/>
    </location>
    <ligand>
        <name>Zn(2+)</name>
        <dbReference type="ChEBI" id="CHEBI:29105"/>
        <label>2</label>
    </ligand>
</feature>
<evidence type="ECO:0000256" key="9">
    <source>
        <dbReference type="ARBA" id="ARBA00023125"/>
    </source>
</evidence>
<dbReference type="EC" id="5.6.2.4" evidence="12"/>
<dbReference type="SUPFAM" id="SSF52540">
    <property type="entry name" value="P-loop containing nucleoside triphosphate hydrolases"/>
    <property type="match status" value="1"/>
</dbReference>
<feature type="binding site" evidence="12">
    <location>
        <position position="451"/>
    </location>
    <ligand>
        <name>Zn(2+)</name>
        <dbReference type="ChEBI" id="CHEBI:29105"/>
        <label>2</label>
    </ligand>
</feature>
<evidence type="ECO:0000256" key="12">
    <source>
        <dbReference type="HAMAP-Rule" id="MF_00983"/>
    </source>
</evidence>
<evidence type="ECO:0000256" key="4">
    <source>
        <dbReference type="ARBA" id="ARBA00022741"/>
    </source>
</evidence>
<comment type="catalytic activity">
    <reaction evidence="12">
        <text>Couples ATP hydrolysis with the unwinding of duplex DNA by translocating in the 3'-5' direction.</text>
        <dbReference type="EC" id="5.6.2.4"/>
    </reaction>
</comment>
<reference evidence="15 16" key="1">
    <citation type="submission" date="2018-06" db="EMBL/GenBank/DDBJ databases">
        <authorList>
            <consortium name="Pathogen Informatics"/>
            <person name="Doyle S."/>
        </authorList>
    </citation>
    <scope>NUCLEOTIDE SEQUENCE [LARGE SCALE GENOMIC DNA]</scope>
    <source>
        <strain evidence="15 16">NCTC13093</strain>
    </source>
</reference>
<dbReference type="EMBL" id="UAPV01000001">
    <property type="protein sequence ID" value="SPT68974.1"/>
    <property type="molecule type" value="Genomic_DNA"/>
</dbReference>
<dbReference type="GO" id="GO:0006310">
    <property type="term" value="P:DNA recombination"/>
    <property type="evidence" value="ECO:0007669"/>
    <property type="project" value="InterPro"/>
</dbReference>
<dbReference type="InterPro" id="IPR001650">
    <property type="entry name" value="Helicase_C-like"/>
</dbReference>
<feature type="domain" description="Helicase ATP-binding" evidence="13">
    <location>
        <begin position="213"/>
        <end position="379"/>
    </location>
</feature>
<feature type="binding site" evidence="12">
    <location>
        <position position="485"/>
    </location>
    <ligand>
        <name>Zn(2+)</name>
        <dbReference type="ChEBI" id="CHEBI:29105"/>
        <label>1</label>
    </ligand>
</feature>
<dbReference type="GO" id="GO:0005524">
    <property type="term" value="F:ATP binding"/>
    <property type="evidence" value="ECO:0007669"/>
    <property type="project" value="UniProtKB-UniRule"/>
</dbReference>
<dbReference type="AlphaFoldDB" id="A0A2X0V368"/>
<dbReference type="InterPro" id="IPR011545">
    <property type="entry name" value="DEAD/DEAH_box_helicase_dom"/>
</dbReference>
<evidence type="ECO:0000256" key="2">
    <source>
        <dbReference type="ARBA" id="ARBA00022705"/>
    </source>
</evidence>
<keyword evidence="8 12" id="KW-0067">ATP-binding</keyword>
<dbReference type="PANTHER" id="PTHR30580:SF0">
    <property type="entry name" value="PRIMOSOMAL PROTEIN N"/>
    <property type="match status" value="1"/>
</dbReference>
<sequence length="740" mass="82868">MSKKSIIVSVALDRPLFSTFDYLVKTTDDSGSLIGCRVAVPFGQSNDIGLIIACHTDTKIEKNKIKEAVLIDDKPITSADVIDTIIFGSKYYHYPIGQCFSVAMPGLLKQGVSARIDDIDYLVLNDEVTGVNSRSKKLLELFDLLVKTTDRAMPCRDLSLRGFPKRIQQLLIDKGCASIVSKAEQSIEFDKNNILKEQPPRPNPEQQFAINQITCEMLFHVFVLNGVTGSGKTEVYLQAIHNTLKQDKSVLVLVPEIALTPQTLERFYRRFNVGISVINSSLSPKERLVSHLKMLHGHSRILIGTRSALFTPIKNLGLIVIDEEHDNSFKQSDGFRYHARSIAIKRAQLNNCPIVLGSATVSLETALNCINQRFIKIDLMHRAGGASMPDFEIIDLKNEPLTEGIKTGISLTLEEQIGIETVKGNQVLLFLNRRGYSRHLECHSCGHIFTCSHCDNPMTVHKSANKLCCHVCDNYEFLPHNCPVCGSSALLETGFGTEQVEKYLKLRYPDLTIERIDRDSVKNKEELDLKLDRIKSGKAQILLGTQMLSKGHDFPNVTLVGILDIDSGLYSDDYRSREYTLQLIVQVAGRAGRATKAGHVIIQSNHVEDPLIQTIANPHISYFATAYDLLTQRDMMALPPFTQQAFLLANASDREKAHKFLQNLHDHIVCLPCANTIDIGPVVSDKMEKRHNRYHFHILVTAGRREQMSLFLDSVVAILKQIGNTSSVRFAIEVDPQTMY</sequence>
<dbReference type="InterPro" id="IPR042115">
    <property type="entry name" value="PriA_3primeBD_sf"/>
</dbReference>
<keyword evidence="6 12" id="KW-0347">Helicase</keyword>
<dbReference type="Proteomes" id="UP000250086">
    <property type="component" value="Unassembled WGS sequence"/>
</dbReference>
<comment type="cofactor">
    <cofactor evidence="12">
        <name>Zn(2+)</name>
        <dbReference type="ChEBI" id="CHEBI:29105"/>
    </cofactor>
    <text evidence="12">Binds 2 zinc ions per subunit.</text>
</comment>
<keyword evidence="9 12" id="KW-0238">DNA-binding</keyword>
<evidence type="ECO:0000259" key="13">
    <source>
        <dbReference type="PROSITE" id="PS51192"/>
    </source>
</evidence>
<keyword evidence="3 12" id="KW-0479">Metal-binding</keyword>
<accession>A0A2X0V368</accession>
<gene>
    <name evidence="12 15" type="primary">priA</name>
    <name evidence="15" type="ORF">NCTC13093_00337</name>
</gene>
<dbReference type="PANTHER" id="PTHR30580">
    <property type="entry name" value="PRIMOSOMAL PROTEIN N"/>
    <property type="match status" value="1"/>
</dbReference>
<dbReference type="PROSITE" id="PS51194">
    <property type="entry name" value="HELICASE_CTER"/>
    <property type="match status" value="1"/>
</dbReference>
<proteinExistence type="inferred from homology"/>
<dbReference type="Pfam" id="PF00271">
    <property type="entry name" value="Helicase_C"/>
    <property type="match status" value="1"/>
</dbReference>
<dbReference type="Pfam" id="PF00270">
    <property type="entry name" value="DEAD"/>
    <property type="match status" value="1"/>
</dbReference>
<feature type="binding site" evidence="12">
    <location>
        <position position="482"/>
    </location>
    <ligand>
        <name>Zn(2+)</name>
        <dbReference type="ChEBI" id="CHEBI:29105"/>
        <label>1</label>
    </ligand>
</feature>
<keyword evidence="5 12" id="KW-0378">Hydrolase</keyword>
<evidence type="ECO:0000256" key="10">
    <source>
        <dbReference type="ARBA" id="ARBA00023235"/>
    </source>
</evidence>
<keyword evidence="4 12" id="KW-0547">Nucleotide-binding</keyword>
<dbReference type="InterPro" id="IPR041236">
    <property type="entry name" value="PriA_C"/>
</dbReference>
<dbReference type="SMART" id="SM00490">
    <property type="entry name" value="HELICc"/>
    <property type="match status" value="1"/>
</dbReference>
<dbReference type="PROSITE" id="PS51192">
    <property type="entry name" value="HELICASE_ATP_BIND_1"/>
    <property type="match status" value="1"/>
</dbReference>
<dbReference type="GO" id="GO:1990077">
    <property type="term" value="C:primosome complex"/>
    <property type="evidence" value="ECO:0007669"/>
    <property type="project" value="UniProtKB-UniRule"/>
</dbReference>
<evidence type="ECO:0000256" key="1">
    <source>
        <dbReference type="ARBA" id="ARBA00022515"/>
    </source>
</evidence>
<keyword evidence="16" id="KW-1185">Reference proteome</keyword>
<evidence type="ECO:0000256" key="5">
    <source>
        <dbReference type="ARBA" id="ARBA00022801"/>
    </source>
</evidence>
<dbReference type="GO" id="GO:0016887">
    <property type="term" value="F:ATP hydrolysis activity"/>
    <property type="evidence" value="ECO:0007669"/>
    <property type="project" value="RHEA"/>
</dbReference>
<dbReference type="SMART" id="SM00487">
    <property type="entry name" value="DEXDc"/>
    <property type="match status" value="1"/>
</dbReference>
<keyword evidence="1 12" id="KW-0639">Primosome</keyword>
<keyword evidence="2 12" id="KW-0235">DNA replication</keyword>
<dbReference type="InterPro" id="IPR041222">
    <property type="entry name" value="PriA_3primeBD"/>
</dbReference>
<dbReference type="Gene3D" id="3.40.1440.60">
    <property type="entry name" value="PriA, 3(prime) DNA-binding domain"/>
    <property type="match status" value="1"/>
</dbReference>
<evidence type="ECO:0000313" key="15">
    <source>
        <dbReference type="EMBL" id="SPT68974.1"/>
    </source>
</evidence>
<feature type="binding site" evidence="12">
    <location>
        <position position="469"/>
    </location>
    <ligand>
        <name>Zn(2+)</name>
        <dbReference type="ChEBI" id="CHEBI:29105"/>
        <label>2</label>
    </ligand>
</feature>
<evidence type="ECO:0000313" key="16">
    <source>
        <dbReference type="Proteomes" id="UP000250086"/>
    </source>
</evidence>
<dbReference type="GO" id="GO:0006302">
    <property type="term" value="P:double-strand break repair"/>
    <property type="evidence" value="ECO:0007669"/>
    <property type="project" value="InterPro"/>
</dbReference>
<organism evidence="15 16">
    <name type="scientific">Anaerobiospirillum thomasii</name>
    <dbReference type="NCBI Taxonomy" id="179995"/>
    <lineage>
        <taxon>Bacteria</taxon>
        <taxon>Pseudomonadati</taxon>
        <taxon>Pseudomonadota</taxon>
        <taxon>Gammaproteobacteria</taxon>
        <taxon>Aeromonadales</taxon>
        <taxon>Succinivibrionaceae</taxon>
        <taxon>Anaerobiospirillum</taxon>
    </lineage>
</organism>